<dbReference type="NCBIfam" id="TIGR01845">
    <property type="entry name" value="outer_NodT"/>
    <property type="match status" value="1"/>
</dbReference>
<keyword evidence="2" id="KW-0449">Lipoprotein</keyword>
<evidence type="ECO:0000256" key="1">
    <source>
        <dbReference type="ARBA" id="ARBA00007613"/>
    </source>
</evidence>
<dbReference type="PANTHER" id="PTHR30203">
    <property type="entry name" value="OUTER MEMBRANE CATION EFFLUX PROTEIN"/>
    <property type="match status" value="1"/>
</dbReference>
<keyword evidence="2" id="KW-0564">Palmitate</keyword>
<accession>A0ABU9BQM8</accession>
<keyword evidence="5" id="KW-1185">Reference proteome</keyword>
<dbReference type="Proteomes" id="UP001371218">
    <property type="component" value="Unassembled WGS sequence"/>
</dbReference>
<dbReference type="Pfam" id="PF02321">
    <property type="entry name" value="OEP"/>
    <property type="match status" value="2"/>
</dbReference>
<dbReference type="SUPFAM" id="SSF56954">
    <property type="entry name" value="Outer membrane efflux proteins (OEP)"/>
    <property type="match status" value="1"/>
</dbReference>
<name>A0ABU9BQM8_9BURK</name>
<evidence type="ECO:0000313" key="5">
    <source>
        <dbReference type="Proteomes" id="UP001371218"/>
    </source>
</evidence>
<organism evidence="4 5">
    <name type="scientific">Ideonella lacteola</name>
    <dbReference type="NCBI Taxonomy" id="2984193"/>
    <lineage>
        <taxon>Bacteria</taxon>
        <taxon>Pseudomonadati</taxon>
        <taxon>Pseudomonadota</taxon>
        <taxon>Betaproteobacteria</taxon>
        <taxon>Burkholderiales</taxon>
        <taxon>Sphaerotilaceae</taxon>
        <taxon>Ideonella</taxon>
    </lineage>
</organism>
<comment type="subcellular location">
    <subcellularLocation>
        <location evidence="2">Cell membrane</location>
        <topology evidence="2">Lipid-anchor</topology>
    </subcellularLocation>
</comment>
<dbReference type="InterPro" id="IPR003423">
    <property type="entry name" value="OMP_efflux"/>
</dbReference>
<keyword evidence="2" id="KW-1134">Transmembrane beta strand</keyword>
<reference evidence="4 5" key="1">
    <citation type="submission" date="2024-04" db="EMBL/GenBank/DDBJ databases">
        <title>Novel species of the genus Ideonella isolated from streams.</title>
        <authorList>
            <person name="Lu H."/>
        </authorList>
    </citation>
    <scope>NUCLEOTIDE SEQUENCE [LARGE SCALE GENOMIC DNA]</scope>
    <source>
        <strain evidence="4 5">DXS29W</strain>
    </source>
</reference>
<dbReference type="EMBL" id="JBBUTG010000005">
    <property type="protein sequence ID" value="MEK8031424.1"/>
    <property type="molecule type" value="Genomic_DNA"/>
</dbReference>
<dbReference type="InterPro" id="IPR010131">
    <property type="entry name" value="MdtP/NodT-like"/>
</dbReference>
<comment type="caution">
    <text evidence="4">The sequence shown here is derived from an EMBL/GenBank/DDBJ whole genome shotgun (WGS) entry which is preliminary data.</text>
</comment>
<evidence type="ECO:0000313" key="4">
    <source>
        <dbReference type="EMBL" id="MEK8031424.1"/>
    </source>
</evidence>
<comment type="similarity">
    <text evidence="1 2">Belongs to the outer membrane factor (OMF) (TC 1.B.17) family.</text>
</comment>
<sequence>MLLSPLLLAACATALQPPEVAPAVNANALAHWAHAEPLAASTGPDASALAHWWQQFDDPSLESLVRQALAANLDMKIAQANLRAAQAARAATESGFSPVVGTSGSATRNTTRQTGNNTYRLSLNASWEPDLAGTQRAALTASQADEQAAQADVAATQVSLSGELALAYLQWRNAQARESITRESLASLEQTRQLAQWKAQAGLASGLDVDQSRLAVEQTRASLIALTDEITSYEHTMALLLGLSPAQWKSQWQPPLSAGAGRVPQATAALQRLAIGLPADLLRRRPDLQAAEAQVRGAWARTEQTRRAGFPGLSLTGSLGLQALTVGGLSSAGAGLATLAAAVDWTLFDAGARQAQVAQQQALLDASRSSYDAAVLSAVKDVEDSLATLQSGRARADALQQAADAAGATLAGTQAQHQAGLTDFATLLEAQRNELSARLALQSGATDVSLQLVRLYKALGGGWQATDTPRAAASS</sequence>
<keyword evidence="2" id="KW-0812">Transmembrane</keyword>
<evidence type="ECO:0000256" key="2">
    <source>
        <dbReference type="RuleBase" id="RU362097"/>
    </source>
</evidence>
<evidence type="ECO:0000256" key="3">
    <source>
        <dbReference type="SAM" id="MobiDB-lite"/>
    </source>
</evidence>
<proteinExistence type="inferred from homology"/>
<feature type="region of interest" description="Disordered" evidence="3">
    <location>
        <begin position="96"/>
        <end position="115"/>
    </location>
</feature>
<gene>
    <name evidence="4" type="ORF">AACH06_11400</name>
</gene>
<dbReference type="Gene3D" id="2.20.200.10">
    <property type="entry name" value="Outer membrane efflux proteins (OEP)"/>
    <property type="match status" value="1"/>
</dbReference>
<keyword evidence="2" id="KW-0472">Membrane</keyword>
<dbReference type="Gene3D" id="1.20.1600.10">
    <property type="entry name" value="Outer membrane efflux proteins (OEP)"/>
    <property type="match status" value="1"/>
</dbReference>
<protein>
    <submittedName>
        <fullName evidence="4">TolC family protein</fullName>
    </submittedName>
</protein>
<dbReference type="RefSeq" id="WP_341425801.1">
    <property type="nucleotide sequence ID" value="NZ_JBBUTG010000005.1"/>
</dbReference>